<keyword evidence="3" id="KW-1003">Cell membrane</keyword>
<dbReference type="GO" id="GO:0055085">
    <property type="term" value="P:transmembrane transport"/>
    <property type="evidence" value="ECO:0007669"/>
    <property type="project" value="InterPro"/>
</dbReference>
<dbReference type="InterPro" id="IPR000515">
    <property type="entry name" value="MetI-like"/>
</dbReference>
<comment type="caution">
    <text evidence="9">The sequence shown here is derived from an EMBL/GenBank/DDBJ whole genome shotgun (WGS) entry which is preliminary data.</text>
</comment>
<dbReference type="SUPFAM" id="SSF161098">
    <property type="entry name" value="MetI-like"/>
    <property type="match status" value="1"/>
</dbReference>
<evidence type="ECO:0000256" key="7">
    <source>
        <dbReference type="RuleBase" id="RU363032"/>
    </source>
</evidence>
<feature type="transmembrane region" description="Helical" evidence="7">
    <location>
        <begin position="95"/>
        <end position="117"/>
    </location>
</feature>
<dbReference type="Proteomes" id="UP000724657">
    <property type="component" value="Unassembled WGS sequence"/>
</dbReference>
<evidence type="ECO:0000313" key="9">
    <source>
        <dbReference type="EMBL" id="MBU3841784.1"/>
    </source>
</evidence>
<dbReference type="AlphaFoldDB" id="A0A9E2KXV1"/>
<gene>
    <name evidence="9" type="ORF">IAA47_02145</name>
</gene>
<reference evidence="9" key="2">
    <citation type="submission" date="2021-04" db="EMBL/GenBank/DDBJ databases">
        <authorList>
            <person name="Gilroy R."/>
        </authorList>
    </citation>
    <scope>NUCLEOTIDE SEQUENCE</scope>
    <source>
        <strain evidence="9">A6-441</strain>
    </source>
</reference>
<evidence type="ECO:0000256" key="2">
    <source>
        <dbReference type="ARBA" id="ARBA00022448"/>
    </source>
</evidence>
<evidence type="ECO:0000256" key="4">
    <source>
        <dbReference type="ARBA" id="ARBA00022692"/>
    </source>
</evidence>
<keyword evidence="5 7" id="KW-1133">Transmembrane helix</keyword>
<accession>A0A9E2KXV1</accession>
<keyword evidence="6 7" id="KW-0472">Membrane</keyword>
<dbReference type="GO" id="GO:0005886">
    <property type="term" value="C:plasma membrane"/>
    <property type="evidence" value="ECO:0007669"/>
    <property type="project" value="UniProtKB-SubCell"/>
</dbReference>
<feature type="domain" description="ABC transmembrane type-1" evidence="8">
    <location>
        <begin position="93"/>
        <end position="293"/>
    </location>
</feature>
<evidence type="ECO:0000256" key="6">
    <source>
        <dbReference type="ARBA" id="ARBA00023136"/>
    </source>
</evidence>
<evidence type="ECO:0000256" key="3">
    <source>
        <dbReference type="ARBA" id="ARBA00022475"/>
    </source>
</evidence>
<dbReference type="InterPro" id="IPR045621">
    <property type="entry name" value="BPD_transp_1_N"/>
</dbReference>
<sequence length="305" mass="34423">MYYIKKLLKMLFSIYLIGTISFLLLELIPGDPALAILGVESSAEDVAILRESLGLNKSFIERYFIWGKGVLLGDFGNSFKYGEPVSKLILDRLPLTIEIAILTILIVLLVSIPLSFAIHKIKKASIKRVLDFIIGLFISIPSFWLGIISMFLFSVILRWFSVGYNNSISSLILPCIVIAIPNIGVFTSYIKSNLDIEMREEYIKYLYVNGVKRFWLNLYILKNSIIPVIPLVGIMLIDLITGVVIIEQIFSIPGIGRLMITAVINRDLPLIQGLIFYTSVVLVIINFGIDIVYSIVDPRIRSERE</sequence>
<dbReference type="Gene3D" id="1.10.3720.10">
    <property type="entry name" value="MetI-like"/>
    <property type="match status" value="1"/>
</dbReference>
<dbReference type="Pfam" id="PF00528">
    <property type="entry name" value="BPD_transp_1"/>
    <property type="match status" value="1"/>
</dbReference>
<evidence type="ECO:0000256" key="1">
    <source>
        <dbReference type="ARBA" id="ARBA00004651"/>
    </source>
</evidence>
<dbReference type="Pfam" id="PF19300">
    <property type="entry name" value="BPD_transp_1_N"/>
    <property type="match status" value="1"/>
</dbReference>
<comment type="similarity">
    <text evidence="7">Belongs to the binding-protein-dependent transport system permease family.</text>
</comment>
<feature type="transmembrane region" description="Helical" evidence="7">
    <location>
        <begin position="228"/>
        <end position="250"/>
    </location>
</feature>
<comment type="subcellular location">
    <subcellularLocation>
        <location evidence="1 7">Cell membrane</location>
        <topology evidence="1 7">Multi-pass membrane protein</topology>
    </subcellularLocation>
</comment>
<protein>
    <submittedName>
        <fullName evidence="9">ABC transporter permease</fullName>
    </submittedName>
</protein>
<evidence type="ECO:0000259" key="8">
    <source>
        <dbReference type="PROSITE" id="PS50928"/>
    </source>
</evidence>
<feature type="transmembrane region" description="Helical" evidence="7">
    <location>
        <begin position="168"/>
        <end position="190"/>
    </location>
</feature>
<dbReference type="PANTHER" id="PTHR43163:SF6">
    <property type="entry name" value="DIPEPTIDE TRANSPORT SYSTEM PERMEASE PROTEIN DPPB-RELATED"/>
    <property type="match status" value="1"/>
</dbReference>
<organism evidence="9 10">
    <name type="scientific">Candidatus Fusobacterium pullicola</name>
    <dbReference type="NCBI Taxonomy" id="2838601"/>
    <lineage>
        <taxon>Bacteria</taxon>
        <taxon>Fusobacteriati</taxon>
        <taxon>Fusobacteriota</taxon>
        <taxon>Fusobacteriia</taxon>
        <taxon>Fusobacteriales</taxon>
        <taxon>Fusobacteriaceae</taxon>
        <taxon>Fusobacterium</taxon>
    </lineage>
</organism>
<dbReference type="EMBL" id="JAHLFN010000017">
    <property type="protein sequence ID" value="MBU3841784.1"/>
    <property type="molecule type" value="Genomic_DNA"/>
</dbReference>
<proteinExistence type="inferred from homology"/>
<dbReference type="PANTHER" id="PTHR43163">
    <property type="entry name" value="DIPEPTIDE TRANSPORT SYSTEM PERMEASE PROTEIN DPPB-RELATED"/>
    <property type="match status" value="1"/>
</dbReference>
<evidence type="ECO:0000313" key="10">
    <source>
        <dbReference type="Proteomes" id="UP000724657"/>
    </source>
</evidence>
<reference evidence="9" key="1">
    <citation type="journal article" date="2021" name="PeerJ">
        <title>Extensive microbial diversity within the chicken gut microbiome revealed by metagenomics and culture.</title>
        <authorList>
            <person name="Gilroy R."/>
            <person name="Ravi A."/>
            <person name="Getino M."/>
            <person name="Pursley I."/>
            <person name="Horton D.L."/>
            <person name="Alikhan N.F."/>
            <person name="Baker D."/>
            <person name="Gharbi K."/>
            <person name="Hall N."/>
            <person name="Watson M."/>
            <person name="Adriaenssens E.M."/>
            <person name="Foster-Nyarko E."/>
            <person name="Jarju S."/>
            <person name="Secka A."/>
            <person name="Antonio M."/>
            <person name="Oren A."/>
            <person name="Chaudhuri R.R."/>
            <person name="La Ragione R."/>
            <person name="Hildebrand F."/>
            <person name="Pallen M.J."/>
        </authorList>
    </citation>
    <scope>NUCLEOTIDE SEQUENCE</scope>
    <source>
        <strain evidence="9">A6-441</strain>
    </source>
</reference>
<dbReference type="InterPro" id="IPR035906">
    <property type="entry name" value="MetI-like_sf"/>
</dbReference>
<feature type="transmembrane region" description="Helical" evidence="7">
    <location>
        <begin position="7"/>
        <end position="25"/>
    </location>
</feature>
<feature type="transmembrane region" description="Helical" evidence="7">
    <location>
        <begin position="270"/>
        <end position="296"/>
    </location>
</feature>
<dbReference type="CDD" id="cd06261">
    <property type="entry name" value="TM_PBP2"/>
    <property type="match status" value="1"/>
</dbReference>
<name>A0A9E2KXV1_9FUSO</name>
<feature type="transmembrane region" description="Helical" evidence="7">
    <location>
        <begin position="129"/>
        <end position="156"/>
    </location>
</feature>
<keyword evidence="4 7" id="KW-0812">Transmembrane</keyword>
<dbReference type="PROSITE" id="PS50928">
    <property type="entry name" value="ABC_TM1"/>
    <property type="match status" value="1"/>
</dbReference>
<keyword evidence="2 7" id="KW-0813">Transport</keyword>
<evidence type="ECO:0000256" key="5">
    <source>
        <dbReference type="ARBA" id="ARBA00022989"/>
    </source>
</evidence>